<dbReference type="EMBL" id="KN823420">
    <property type="protein sequence ID" value="KIO17166.1"/>
    <property type="molecule type" value="Genomic_DNA"/>
</dbReference>
<gene>
    <name evidence="2" type="ORF">M407DRAFT_33174</name>
</gene>
<feature type="transmembrane region" description="Helical" evidence="1">
    <location>
        <begin position="99"/>
        <end position="123"/>
    </location>
</feature>
<accession>A0A0C3Q2R8</accession>
<feature type="transmembrane region" description="Helical" evidence="1">
    <location>
        <begin position="254"/>
        <end position="276"/>
    </location>
</feature>
<reference evidence="2 3" key="1">
    <citation type="submission" date="2014-04" db="EMBL/GenBank/DDBJ databases">
        <authorList>
            <consortium name="DOE Joint Genome Institute"/>
            <person name="Kuo A."/>
            <person name="Girlanda M."/>
            <person name="Perotto S."/>
            <person name="Kohler A."/>
            <person name="Nagy L.G."/>
            <person name="Floudas D."/>
            <person name="Copeland A."/>
            <person name="Barry K.W."/>
            <person name="Cichocki N."/>
            <person name="Veneault-Fourrey C."/>
            <person name="LaButti K."/>
            <person name="Lindquist E.A."/>
            <person name="Lipzen A."/>
            <person name="Lundell T."/>
            <person name="Morin E."/>
            <person name="Murat C."/>
            <person name="Sun H."/>
            <person name="Tunlid A."/>
            <person name="Henrissat B."/>
            <person name="Grigoriev I.V."/>
            <person name="Hibbett D.S."/>
            <person name="Martin F."/>
            <person name="Nordberg H.P."/>
            <person name="Cantor M.N."/>
            <person name="Hua S.X."/>
        </authorList>
    </citation>
    <scope>NUCLEOTIDE SEQUENCE [LARGE SCALE GENOMIC DNA]</scope>
    <source>
        <strain evidence="2 3">MUT 4182</strain>
    </source>
</reference>
<feature type="transmembrane region" description="Helical" evidence="1">
    <location>
        <begin position="27"/>
        <end position="47"/>
    </location>
</feature>
<evidence type="ECO:0000313" key="2">
    <source>
        <dbReference type="EMBL" id="KIO17166.1"/>
    </source>
</evidence>
<feature type="transmembrane region" description="Helical" evidence="1">
    <location>
        <begin position="282"/>
        <end position="303"/>
    </location>
</feature>
<keyword evidence="1" id="KW-1133">Transmembrane helix</keyword>
<evidence type="ECO:0000256" key="1">
    <source>
        <dbReference type="SAM" id="Phobius"/>
    </source>
</evidence>
<dbReference type="STRING" id="1051891.A0A0C3Q2R8"/>
<evidence type="ECO:0000313" key="3">
    <source>
        <dbReference type="Proteomes" id="UP000054248"/>
    </source>
</evidence>
<keyword evidence="1" id="KW-0472">Membrane</keyword>
<name>A0A0C3Q2R8_9AGAM</name>
<dbReference type="HOGENOM" id="CLU_894859_0_0_1"/>
<organism evidence="2 3">
    <name type="scientific">Tulasnella calospora MUT 4182</name>
    <dbReference type="NCBI Taxonomy" id="1051891"/>
    <lineage>
        <taxon>Eukaryota</taxon>
        <taxon>Fungi</taxon>
        <taxon>Dikarya</taxon>
        <taxon>Basidiomycota</taxon>
        <taxon>Agaricomycotina</taxon>
        <taxon>Agaricomycetes</taxon>
        <taxon>Cantharellales</taxon>
        <taxon>Tulasnellaceae</taxon>
        <taxon>Tulasnella</taxon>
    </lineage>
</organism>
<feature type="transmembrane region" description="Helical" evidence="1">
    <location>
        <begin position="135"/>
        <end position="158"/>
    </location>
</feature>
<proteinExistence type="predicted"/>
<reference evidence="3" key="2">
    <citation type="submission" date="2015-01" db="EMBL/GenBank/DDBJ databases">
        <title>Evolutionary Origins and Diversification of the Mycorrhizal Mutualists.</title>
        <authorList>
            <consortium name="DOE Joint Genome Institute"/>
            <consortium name="Mycorrhizal Genomics Consortium"/>
            <person name="Kohler A."/>
            <person name="Kuo A."/>
            <person name="Nagy L.G."/>
            <person name="Floudas D."/>
            <person name="Copeland A."/>
            <person name="Barry K.W."/>
            <person name="Cichocki N."/>
            <person name="Veneault-Fourrey C."/>
            <person name="LaButti K."/>
            <person name="Lindquist E.A."/>
            <person name="Lipzen A."/>
            <person name="Lundell T."/>
            <person name="Morin E."/>
            <person name="Murat C."/>
            <person name="Riley R."/>
            <person name="Ohm R."/>
            <person name="Sun H."/>
            <person name="Tunlid A."/>
            <person name="Henrissat B."/>
            <person name="Grigoriev I.V."/>
            <person name="Hibbett D.S."/>
            <person name="Martin F."/>
        </authorList>
    </citation>
    <scope>NUCLEOTIDE SEQUENCE [LARGE SCALE GENOMIC DNA]</scope>
    <source>
        <strain evidence="3">MUT 4182</strain>
    </source>
</reference>
<sequence>MESTSSSMLAPGLDDLGTIEFFQHPDARSVSCFFLGCLFFAGIRQFIRSVTTILFYRLGNRSYHSDVEDVRVSMGKPDADGFTGQSSLPAGWKFVKSRAILLAAMAFCYTIASILEMTSLLSFSPKSGASQCGRLVITAGVLEHLATLLAFIYASIDIRLLGAGKWEQRGFFLLVVGAFGLQCAEAGLVTLSVNRLPTLAFGFCWRTRPATLCAVNAVIGILCGIYVSARLYASVVPEPTFAWRSQIVTFGDVRVTRGLSLLLLGLLTFLPGFASFGVAGDVIPLAIASVVVLGEHLMLVHVVQRNQPAVI</sequence>
<dbReference type="OrthoDB" id="3351491at2759"/>
<feature type="transmembrane region" description="Helical" evidence="1">
    <location>
        <begin position="209"/>
        <end position="233"/>
    </location>
</feature>
<protein>
    <submittedName>
        <fullName evidence="2">Uncharacterized protein</fullName>
    </submittedName>
</protein>
<keyword evidence="3" id="KW-1185">Reference proteome</keyword>
<dbReference type="AlphaFoldDB" id="A0A0C3Q2R8"/>
<feature type="transmembrane region" description="Helical" evidence="1">
    <location>
        <begin position="170"/>
        <end position="189"/>
    </location>
</feature>
<keyword evidence="1" id="KW-0812">Transmembrane</keyword>
<dbReference type="Proteomes" id="UP000054248">
    <property type="component" value="Unassembled WGS sequence"/>
</dbReference>